<evidence type="ECO:0000256" key="1">
    <source>
        <dbReference type="ARBA" id="ARBA00009500"/>
    </source>
</evidence>
<dbReference type="InterPro" id="IPR023796">
    <property type="entry name" value="Serpin_dom"/>
</dbReference>
<dbReference type="InterPro" id="IPR042185">
    <property type="entry name" value="Serpin_sf_2"/>
</dbReference>
<evidence type="ECO:0000256" key="2">
    <source>
        <dbReference type="RuleBase" id="RU000411"/>
    </source>
</evidence>
<accession>A0A914DCN0</accession>
<feature type="domain" description="Serpin" evidence="3">
    <location>
        <begin position="24"/>
        <end position="392"/>
    </location>
</feature>
<sequence>MSSQEQSLDSYRSDQNVALADFGIHLLRTNPNATIDSMVISPISISIALAMCYVGAKNNTSNQLAKVLGGGKVPKNPTIEHFSFLMKSLTEDHAERQYKLYSANKVYIKEGYNLLKNYKEALVQKFGGQFENVDFNDKQNTANKINNFVDKSTQGKITNLVNPASLSSDISMLLVNALYFKGRWQNEFQKELTQEKDFDVAENRKQKVNMMKATGTYPYYEDQKVQVLGLPYLNYEGVLYIILPKERFGLKKVLDEFSDGSLSKYIDKSMLNHDWITEVDVEIPRFKVETSLSLAETLKKLGITDAFTSGKADFSGISGNRELFIGEVLHKTYISMDEQGTEAAAATAVELLAGAGFSEDIRHVNFHADHPFLYAIVSKEGDTLFTGTVVDFK</sequence>
<dbReference type="Gene3D" id="2.30.39.10">
    <property type="entry name" value="Alpha-1-antitrypsin, domain 1"/>
    <property type="match status" value="1"/>
</dbReference>
<dbReference type="InterPro" id="IPR036186">
    <property type="entry name" value="Serpin_sf"/>
</dbReference>
<dbReference type="Gene3D" id="3.30.497.10">
    <property type="entry name" value="Antithrombin, subunit I, domain 2"/>
    <property type="match status" value="1"/>
</dbReference>
<dbReference type="InterPro" id="IPR042178">
    <property type="entry name" value="Serpin_sf_1"/>
</dbReference>
<evidence type="ECO:0000313" key="5">
    <source>
        <dbReference type="WBParaSite" id="ACRNAN_scaffold2184.g18837.t1"/>
    </source>
</evidence>
<dbReference type="InterPro" id="IPR000215">
    <property type="entry name" value="Serpin_fam"/>
</dbReference>
<organism evidence="4 5">
    <name type="scientific">Acrobeloides nanus</name>
    <dbReference type="NCBI Taxonomy" id="290746"/>
    <lineage>
        <taxon>Eukaryota</taxon>
        <taxon>Metazoa</taxon>
        <taxon>Ecdysozoa</taxon>
        <taxon>Nematoda</taxon>
        <taxon>Chromadorea</taxon>
        <taxon>Rhabditida</taxon>
        <taxon>Tylenchina</taxon>
        <taxon>Cephalobomorpha</taxon>
        <taxon>Cephaloboidea</taxon>
        <taxon>Cephalobidae</taxon>
        <taxon>Acrobeloides</taxon>
    </lineage>
</organism>
<dbReference type="SUPFAM" id="SSF56574">
    <property type="entry name" value="Serpins"/>
    <property type="match status" value="1"/>
</dbReference>
<dbReference type="SMART" id="SM00093">
    <property type="entry name" value="SERPIN"/>
    <property type="match status" value="1"/>
</dbReference>
<dbReference type="InterPro" id="IPR023795">
    <property type="entry name" value="Serpin_CS"/>
</dbReference>
<dbReference type="PANTHER" id="PTHR11461">
    <property type="entry name" value="SERINE PROTEASE INHIBITOR, SERPIN"/>
    <property type="match status" value="1"/>
</dbReference>
<protein>
    <submittedName>
        <fullName evidence="5">Serpin domain-containing protein</fullName>
    </submittedName>
</protein>
<name>A0A914DCN0_9BILA</name>
<comment type="similarity">
    <text evidence="1 2">Belongs to the serpin family.</text>
</comment>
<evidence type="ECO:0000313" key="4">
    <source>
        <dbReference type="Proteomes" id="UP000887540"/>
    </source>
</evidence>
<keyword evidence="4" id="KW-1185">Reference proteome</keyword>
<dbReference type="PROSITE" id="PS00284">
    <property type="entry name" value="SERPIN"/>
    <property type="match status" value="1"/>
</dbReference>
<dbReference type="CDD" id="cd00172">
    <property type="entry name" value="serpin"/>
    <property type="match status" value="1"/>
</dbReference>
<dbReference type="AlphaFoldDB" id="A0A914DCN0"/>
<dbReference type="Proteomes" id="UP000887540">
    <property type="component" value="Unplaced"/>
</dbReference>
<dbReference type="PANTHER" id="PTHR11461:SF211">
    <property type="entry name" value="GH10112P-RELATED"/>
    <property type="match status" value="1"/>
</dbReference>
<dbReference type="WBParaSite" id="ACRNAN_scaffold2184.g18837.t1">
    <property type="protein sequence ID" value="ACRNAN_scaffold2184.g18837.t1"/>
    <property type="gene ID" value="ACRNAN_scaffold2184.g18837"/>
</dbReference>
<evidence type="ECO:0000259" key="3">
    <source>
        <dbReference type="SMART" id="SM00093"/>
    </source>
</evidence>
<dbReference type="Pfam" id="PF00079">
    <property type="entry name" value="Serpin"/>
    <property type="match status" value="1"/>
</dbReference>
<dbReference type="GO" id="GO:0004867">
    <property type="term" value="F:serine-type endopeptidase inhibitor activity"/>
    <property type="evidence" value="ECO:0007669"/>
    <property type="project" value="InterPro"/>
</dbReference>
<reference evidence="5" key="1">
    <citation type="submission" date="2022-11" db="UniProtKB">
        <authorList>
            <consortium name="WormBaseParasite"/>
        </authorList>
    </citation>
    <scope>IDENTIFICATION</scope>
</reference>
<proteinExistence type="inferred from homology"/>
<dbReference type="GO" id="GO:0005615">
    <property type="term" value="C:extracellular space"/>
    <property type="evidence" value="ECO:0007669"/>
    <property type="project" value="InterPro"/>
</dbReference>